<evidence type="ECO:0000313" key="2">
    <source>
        <dbReference type="Proteomes" id="UP000052978"/>
    </source>
</evidence>
<reference evidence="1 2" key="1">
    <citation type="journal article" date="2013" name="Nat. Commun.">
        <title>Genome analysis reveals insights into physiology and longevity of the Brandt's bat Myotis brandtii.</title>
        <authorList>
            <person name="Seim I."/>
            <person name="Fang X."/>
            <person name="Xiong Z."/>
            <person name="Lobanov A.V."/>
            <person name="Huang Z."/>
            <person name="Ma S."/>
            <person name="Feng Y."/>
            <person name="Turanov A.A."/>
            <person name="Zhu Y."/>
            <person name="Lenz T.L."/>
            <person name="Gerashchenko M.V."/>
            <person name="Fan D."/>
            <person name="Hee Yim S."/>
            <person name="Yao X."/>
            <person name="Jordan D."/>
            <person name="Xiong Y."/>
            <person name="Ma Y."/>
            <person name="Lyapunov A.N."/>
            <person name="Chen G."/>
            <person name="Kulakova O.I."/>
            <person name="Sun Y."/>
            <person name="Lee S.G."/>
            <person name="Bronson R.T."/>
            <person name="Moskalev A.A."/>
            <person name="Sunyaev S.R."/>
            <person name="Zhang G."/>
            <person name="Krogh A."/>
            <person name="Wang J."/>
            <person name="Gladyshev V.N."/>
        </authorList>
    </citation>
    <scope>NUCLEOTIDE SEQUENCE [LARGE SCALE GENOMIC DNA]</scope>
</reference>
<dbReference type="EMBL" id="KE164257">
    <property type="protein sequence ID" value="EPQ16433.1"/>
    <property type="molecule type" value="Genomic_DNA"/>
</dbReference>
<gene>
    <name evidence="1" type="ORF">D623_10022822</name>
</gene>
<protein>
    <submittedName>
        <fullName evidence="1">Uncharacterized protein</fullName>
    </submittedName>
</protein>
<accession>S7PZP6</accession>
<keyword evidence="2" id="KW-1185">Reference proteome</keyword>
<name>S7PZP6_MYOBR</name>
<sequence length="55" mass="5824">MNMLVAVAQSPGQGESPFGSSPHTATALLSVLLPEALPCCAHRYKLLSFPLRLTT</sequence>
<organism evidence="1 2">
    <name type="scientific">Myotis brandtii</name>
    <name type="common">Brandt's bat</name>
    <dbReference type="NCBI Taxonomy" id="109478"/>
    <lineage>
        <taxon>Eukaryota</taxon>
        <taxon>Metazoa</taxon>
        <taxon>Chordata</taxon>
        <taxon>Craniata</taxon>
        <taxon>Vertebrata</taxon>
        <taxon>Euteleostomi</taxon>
        <taxon>Mammalia</taxon>
        <taxon>Eutheria</taxon>
        <taxon>Laurasiatheria</taxon>
        <taxon>Chiroptera</taxon>
        <taxon>Yangochiroptera</taxon>
        <taxon>Vespertilionidae</taxon>
        <taxon>Myotis</taxon>
    </lineage>
</organism>
<dbReference type="AlphaFoldDB" id="S7PZP6"/>
<dbReference type="Proteomes" id="UP000052978">
    <property type="component" value="Unassembled WGS sequence"/>
</dbReference>
<proteinExistence type="predicted"/>
<evidence type="ECO:0000313" key="1">
    <source>
        <dbReference type="EMBL" id="EPQ16433.1"/>
    </source>
</evidence>